<reference evidence="2" key="1">
    <citation type="journal article" date="2020" name="Fungal Divers.">
        <title>Resolving the Mortierellaceae phylogeny through synthesis of multi-gene phylogenetics and phylogenomics.</title>
        <authorList>
            <person name="Vandepol N."/>
            <person name="Liber J."/>
            <person name="Desiro A."/>
            <person name="Na H."/>
            <person name="Kennedy M."/>
            <person name="Barry K."/>
            <person name="Grigoriev I.V."/>
            <person name="Miller A.N."/>
            <person name="O'Donnell K."/>
            <person name="Stajich J.E."/>
            <person name="Bonito G."/>
        </authorList>
    </citation>
    <scope>NUCLEOTIDE SEQUENCE</scope>
    <source>
        <strain evidence="2">NRRL 28262</strain>
    </source>
</reference>
<keyword evidence="3" id="KW-1185">Reference proteome</keyword>
<feature type="region of interest" description="Disordered" evidence="1">
    <location>
        <begin position="82"/>
        <end position="104"/>
    </location>
</feature>
<evidence type="ECO:0000313" key="2">
    <source>
        <dbReference type="EMBL" id="KAG0261282.1"/>
    </source>
</evidence>
<sequence length="254" mass="28279">MAIFEEDDSDTGSVTSFYSDSSIESDEQEESNSSNWSSVPKTLPSFKGKNIMYSNEEEIWPRYPISFRSRVLASLLSERDLGDRHSSLGKRPPSTRPAPDSQVEQSGSFNITAFAPPAVATTYSATQGGYTRPAHYDSDPTRPAPSKLIEEDRTSCPEWRQLYLSVPLGSLPSVEDCNNLAPPQLKILAIVPIREVLHTRESNTPTVQSISKSQKSKKLAPVKAPTLRPNSATLFCYKKVDDKYYCQLPRIVNE</sequence>
<accession>A0AAD4H369</accession>
<dbReference type="Proteomes" id="UP001194580">
    <property type="component" value="Unassembled WGS sequence"/>
</dbReference>
<evidence type="ECO:0000256" key="1">
    <source>
        <dbReference type="SAM" id="MobiDB-lite"/>
    </source>
</evidence>
<protein>
    <submittedName>
        <fullName evidence="2">Uncharacterized protein</fullName>
    </submittedName>
</protein>
<dbReference type="EMBL" id="JAAAIL010002046">
    <property type="protein sequence ID" value="KAG0261282.1"/>
    <property type="molecule type" value="Genomic_DNA"/>
</dbReference>
<proteinExistence type="predicted"/>
<feature type="compositionally biased region" description="Acidic residues" evidence="1">
    <location>
        <begin position="1"/>
        <end position="10"/>
    </location>
</feature>
<organism evidence="2 3">
    <name type="scientific">Linnemannia exigua</name>
    <dbReference type="NCBI Taxonomy" id="604196"/>
    <lineage>
        <taxon>Eukaryota</taxon>
        <taxon>Fungi</taxon>
        <taxon>Fungi incertae sedis</taxon>
        <taxon>Mucoromycota</taxon>
        <taxon>Mortierellomycotina</taxon>
        <taxon>Mortierellomycetes</taxon>
        <taxon>Mortierellales</taxon>
        <taxon>Mortierellaceae</taxon>
        <taxon>Linnemannia</taxon>
    </lineage>
</organism>
<feature type="non-terminal residue" evidence="2">
    <location>
        <position position="254"/>
    </location>
</feature>
<gene>
    <name evidence="2" type="ORF">BGZ95_004258</name>
</gene>
<comment type="caution">
    <text evidence="2">The sequence shown here is derived from an EMBL/GenBank/DDBJ whole genome shotgun (WGS) entry which is preliminary data.</text>
</comment>
<evidence type="ECO:0000313" key="3">
    <source>
        <dbReference type="Proteomes" id="UP001194580"/>
    </source>
</evidence>
<name>A0AAD4H369_9FUNG</name>
<feature type="region of interest" description="Disordered" evidence="1">
    <location>
        <begin position="1"/>
        <end position="47"/>
    </location>
</feature>
<dbReference type="AlphaFoldDB" id="A0AAD4H369"/>